<dbReference type="EMBL" id="RWGY01000051">
    <property type="protein sequence ID" value="TVU06655.1"/>
    <property type="molecule type" value="Genomic_DNA"/>
</dbReference>
<dbReference type="OrthoDB" id="10379289at2759"/>
<gene>
    <name evidence="2" type="ORF">EJB05_49879</name>
</gene>
<evidence type="ECO:0000313" key="2">
    <source>
        <dbReference type="EMBL" id="TVU06655.1"/>
    </source>
</evidence>
<name>A0A5J9T5L4_9POAL</name>
<dbReference type="Proteomes" id="UP000324897">
    <property type="component" value="Unassembled WGS sequence"/>
</dbReference>
<dbReference type="Gramene" id="TVU06655">
    <property type="protein sequence ID" value="TVU06655"/>
    <property type="gene ID" value="EJB05_49879"/>
</dbReference>
<accession>A0A5J9T5L4</accession>
<comment type="caution">
    <text evidence="2">The sequence shown here is derived from an EMBL/GenBank/DDBJ whole genome shotgun (WGS) entry which is preliminary data.</text>
</comment>
<feature type="region of interest" description="Disordered" evidence="1">
    <location>
        <begin position="35"/>
        <end position="58"/>
    </location>
</feature>
<feature type="region of interest" description="Disordered" evidence="1">
    <location>
        <begin position="114"/>
        <end position="155"/>
    </location>
</feature>
<feature type="non-terminal residue" evidence="2">
    <location>
        <position position="1"/>
    </location>
</feature>
<organism evidence="2 3">
    <name type="scientific">Eragrostis curvula</name>
    <name type="common">weeping love grass</name>
    <dbReference type="NCBI Taxonomy" id="38414"/>
    <lineage>
        <taxon>Eukaryota</taxon>
        <taxon>Viridiplantae</taxon>
        <taxon>Streptophyta</taxon>
        <taxon>Embryophyta</taxon>
        <taxon>Tracheophyta</taxon>
        <taxon>Spermatophyta</taxon>
        <taxon>Magnoliopsida</taxon>
        <taxon>Liliopsida</taxon>
        <taxon>Poales</taxon>
        <taxon>Poaceae</taxon>
        <taxon>PACMAD clade</taxon>
        <taxon>Chloridoideae</taxon>
        <taxon>Eragrostideae</taxon>
        <taxon>Eragrostidinae</taxon>
        <taxon>Eragrostis</taxon>
    </lineage>
</organism>
<keyword evidence="3" id="KW-1185">Reference proteome</keyword>
<proteinExistence type="predicted"/>
<sequence length="241" mass="25669">MQPAGRSSAPTRQVVRIMLPRLGIGSAIHVPHVKEQQQPVEEMTPPPAADVAPPLSDSMEIGKDMMASQVAAGDKVEEDQSAVNQVDVMEVQNNNALDQQLEDIDFARECDVVLSESEDDGERPTADELAAIPDASPSHTGSRHSKRRSASIDEVSLERAGKIKAARNEDEVAMASVESRIETSTPKCQSEILGLGDNCNPHGCMKSCKALGGIKGTCIPGPACNCLFCGPYGAQPPQQLE</sequence>
<reference evidence="2 3" key="1">
    <citation type="journal article" date="2019" name="Sci. Rep.">
        <title>A high-quality genome of Eragrostis curvula grass provides insights into Poaceae evolution and supports new strategies to enhance forage quality.</title>
        <authorList>
            <person name="Carballo J."/>
            <person name="Santos B.A.C.M."/>
            <person name="Zappacosta D."/>
            <person name="Garbus I."/>
            <person name="Selva J.P."/>
            <person name="Gallo C.A."/>
            <person name="Diaz A."/>
            <person name="Albertini E."/>
            <person name="Caccamo M."/>
            <person name="Echenique V."/>
        </authorList>
    </citation>
    <scope>NUCLEOTIDE SEQUENCE [LARGE SCALE GENOMIC DNA]</scope>
    <source>
        <strain evidence="3">cv. Victoria</strain>
        <tissue evidence="2">Leaf</tissue>
    </source>
</reference>
<evidence type="ECO:0000313" key="3">
    <source>
        <dbReference type="Proteomes" id="UP000324897"/>
    </source>
</evidence>
<dbReference type="AlphaFoldDB" id="A0A5J9T5L4"/>
<evidence type="ECO:0000256" key="1">
    <source>
        <dbReference type="SAM" id="MobiDB-lite"/>
    </source>
</evidence>
<protein>
    <submittedName>
        <fullName evidence="2">Uncharacterized protein</fullName>
    </submittedName>
</protein>